<dbReference type="Pfam" id="PF01725">
    <property type="entry name" value="Ham1p_like"/>
    <property type="match status" value="1"/>
</dbReference>
<dbReference type="GO" id="GO:0005737">
    <property type="term" value="C:cytoplasm"/>
    <property type="evidence" value="ECO:0007669"/>
    <property type="project" value="TreeGrafter"/>
</dbReference>
<dbReference type="Gene3D" id="3.90.950.10">
    <property type="match status" value="1"/>
</dbReference>
<sequence>MKFVTGNAHKVREASDILGYSLNQVSGLSIDEIQASDIKKIVTHKAHQAFNTLKCPVMVEDSGLIFTAWNGLPGALVKWFEISVGCDGLLKMLEGYENREAFAVCVVAVFDGQDMILAKGRIRGKIAHDVRGGNGFGWDVIFIPEHHEKTYAEMDSDEKNSISHRRKALEELNKKIKM</sequence>
<dbReference type="PANTHER" id="PTHR11067">
    <property type="entry name" value="INOSINE TRIPHOSPHATE PYROPHOSPHATASE/HAM1 PROTEIN"/>
    <property type="match status" value="1"/>
</dbReference>
<dbReference type="AlphaFoldDB" id="A0A382KHZ8"/>
<dbReference type="CDD" id="cd00515">
    <property type="entry name" value="HAM1"/>
    <property type="match status" value="1"/>
</dbReference>
<organism evidence="3">
    <name type="scientific">marine metagenome</name>
    <dbReference type="NCBI Taxonomy" id="408172"/>
    <lineage>
        <taxon>unclassified sequences</taxon>
        <taxon>metagenomes</taxon>
        <taxon>ecological metagenomes</taxon>
    </lineage>
</organism>
<evidence type="ECO:0000313" key="3">
    <source>
        <dbReference type="EMBL" id="SVC22982.1"/>
    </source>
</evidence>
<accession>A0A382KHZ8</accession>
<evidence type="ECO:0000256" key="2">
    <source>
        <dbReference type="ARBA" id="ARBA00022801"/>
    </source>
</evidence>
<dbReference type="GO" id="GO:0009143">
    <property type="term" value="P:nucleoside triphosphate catabolic process"/>
    <property type="evidence" value="ECO:0007669"/>
    <property type="project" value="InterPro"/>
</dbReference>
<evidence type="ECO:0008006" key="4">
    <source>
        <dbReference type="Google" id="ProtNLM"/>
    </source>
</evidence>
<evidence type="ECO:0000256" key="1">
    <source>
        <dbReference type="ARBA" id="ARBA00008023"/>
    </source>
</evidence>
<dbReference type="PANTHER" id="PTHR11067:SF9">
    <property type="entry name" value="INOSINE TRIPHOSPHATE PYROPHOSPHATASE"/>
    <property type="match status" value="1"/>
</dbReference>
<protein>
    <recommendedName>
        <fullName evidence="4">Non-canonical purine NTP pyrophosphatase, RdgB/HAM1 family</fullName>
    </recommendedName>
</protein>
<dbReference type="GO" id="GO:0047429">
    <property type="term" value="F:nucleoside triphosphate diphosphatase activity"/>
    <property type="evidence" value="ECO:0007669"/>
    <property type="project" value="InterPro"/>
</dbReference>
<name>A0A382KHZ8_9ZZZZ</name>
<reference evidence="3" key="1">
    <citation type="submission" date="2018-05" db="EMBL/GenBank/DDBJ databases">
        <authorList>
            <person name="Lanie J.A."/>
            <person name="Ng W.-L."/>
            <person name="Kazmierczak K.M."/>
            <person name="Andrzejewski T.M."/>
            <person name="Davidsen T.M."/>
            <person name="Wayne K.J."/>
            <person name="Tettelin H."/>
            <person name="Glass J.I."/>
            <person name="Rusch D."/>
            <person name="Podicherti R."/>
            <person name="Tsui H.-C.T."/>
            <person name="Winkler M.E."/>
        </authorList>
    </citation>
    <scope>NUCLEOTIDE SEQUENCE</scope>
</reference>
<gene>
    <name evidence="3" type="ORF">METZ01_LOCUS275836</name>
</gene>
<dbReference type="InterPro" id="IPR002637">
    <property type="entry name" value="RdgB/HAM1"/>
</dbReference>
<keyword evidence="2" id="KW-0378">Hydrolase</keyword>
<dbReference type="NCBIfam" id="TIGR00042">
    <property type="entry name" value="RdgB/HAM1 family non-canonical purine NTP pyrophosphatase"/>
    <property type="match status" value="1"/>
</dbReference>
<dbReference type="EMBL" id="UINC01080232">
    <property type="protein sequence ID" value="SVC22982.1"/>
    <property type="molecule type" value="Genomic_DNA"/>
</dbReference>
<comment type="similarity">
    <text evidence="1">Belongs to the HAM1 NTPase family.</text>
</comment>
<proteinExistence type="inferred from homology"/>
<dbReference type="InterPro" id="IPR029001">
    <property type="entry name" value="ITPase-like_fam"/>
</dbReference>
<dbReference type="SUPFAM" id="SSF52972">
    <property type="entry name" value="ITPase-like"/>
    <property type="match status" value="1"/>
</dbReference>